<organism evidence="2 3">
    <name type="scientific">Rotaria magnacalcarata</name>
    <dbReference type="NCBI Taxonomy" id="392030"/>
    <lineage>
        <taxon>Eukaryota</taxon>
        <taxon>Metazoa</taxon>
        <taxon>Spiralia</taxon>
        <taxon>Gnathifera</taxon>
        <taxon>Rotifera</taxon>
        <taxon>Eurotatoria</taxon>
        <taxon>Bdelloidea</taxon>
        <taxon>Philodinida</taxon>
        <taxon>Philodinidae</taxon>
        <taxon>Rotaria</taxon>
    </lineage>
</organism>
<dbReference type="Pfam" id="PF13148">
    <property type="entry name" value="DUF3987"/>
    <property type="match status" value="1"/>
</dbReference>
<sequence length="420" mass="47094">MYGKLACNETAIYAEILTLISAISVDAYYVDECNGQERPLNLYAHIIGEPGSGKSTPVNYIKASMCQLIDLFPDLYNKKIHSNDNVLKLVSDMSTASHDNIFNNGKLNTTAAKKMIDIHKKKVVEERMKMIVNFDTELALFRQMALIGDLFAITDELDSQLVCLGVFKSNDESAAPRSKFLTQAYDGIHNESRGTGTTKHVIVDGKLAIFGASTGQRYAFNMRNFAQNIGNDGLLVRMSYLVMPHGGAKSISNRIPISISNVLHIGAVILLLIYSVYPIQLRFEKLQSDFDNEPTQVLLFYQRERRSFVDGDVSPTFYKPVPSEKIRTKRRNIDIESDGSTLSANALLNKLIKEDIAKSEDVNRSPHVRALYVKRAQKLSRIIANTHLYLTPIYLLTSNDFDLFNYVSFREGSGTAHSIE</sequence>
<gene>
    <name evidence="2" type="ORF">CJN711_LOCUS29188</name>
</gene>
<evidence type="ECO:0008006" key="4">
    <source>
        <dbReference type="Google" id="ProtNLM"/>
    </source>
</evidence>
<dbReference type="Proteomes" id="UP000663855">
    <property type="component" value="Unassembled WGS sequence"/>
</dbReference>
<dbReference type="AlphaFoldDB" id="A0A815VQ41"/>
<dbReference type="EMBL" id="CAJNOV010013826">
    <property type="protein sequence ID" value="CAF1533268.1"/>
    <property type="molecule type" value="Genomic_DNA"/>
</dbReference>
<name>A0A815VQ41_9BILA</name>
<dbReference type="InterPro" id="IPR025048">
    <property type="entry name" value="DUF3987"/>
</dbReference>
<keyword evidence="1" id="KW-0472">Membrane</keyword>
<accession>A0A815VQ41</accession>
<proteinExistence type="predicted"/>
<evidence type="ECO:0000256" key="1">
    <source>
        <dbReference type="SAM" id="Phobius"/>
    </source>
</evidence>
<feature type="transmembrane region" description="Helical" evidence="1">
    <location>
        <begin position="259"/>
        <end position="277"/>
    </location>
</feature>
<keyword evidence="1" id="KW-1133">Transmembrane helix</keyword>
<keyword evidence="1" id="KW-0812">Transmembrane</keyword>
<evidence type="ECO:0000313" key="3">
    <source>
        <dbReference type="Proteomes" id="UP000663855"/>
    </source>
</evidence>
<comment type="caution">
    <text evidence="2">The sequence shown here is derived from an EMBL/GenBank/DDBJ whole genome shotgun (WGS) entry which is preliminary data.</text>
</comment>
<protein>
    <recommendedName>
        <fullName evidence="4">DUF3987 domain-containing protein</fullName>
    </recommendedName>
</protein>
<reference evidence="2" key="1">
    <citation type="submission" date="2021-02" db="EMBL/GenBank/DDBJ databases">
        <authorList>
            <person name="Nowell W R."/>
        </authorList>
    </citation>
    <scope>NUCLEOTIDE SEQUENCE</scope>
</reference>
<evidence type="ECO:0000313" key="2">
    <source>
        <dbReference type="EMBL" id="CAF1533268.1"/>
    </source>
</evidence>